<feature type="transmembrane region" description="Helical" evidence="1">
    <location>
        <begin position="182"/>
        <end position="201"/>
    </location>
</feature>
<dbReference type="OrthoDB" id="3078176at2"/>
<keyword evidence="3" id="KW-1185">Reference proteome</keyword>
<name>A0A5J6F610_9ACTN</name>
<sequence length="584" mass="64466">MTTSPVQSAKVSGEELTDATRHLCAGPYVDEHFRDLVIDKICTSPHRRVAPSYGFDIVPVMRHAWRAAALAAVPRVTLLGSVIAPACVGALPASVLVACGLALLCLLRLALLIHRGDREPRSSRKPGRRNKEMRYRHRRRLQRFLPRRKSEKSQALRRVGGIAFGLVATGLAIGLVHPRHAATALHVGAGIVLMCLAVGALRQLQLNRILRTPSLRPVRLSPRQQVADVQQRDVHTVYRRLRHSQDEEAADDDLTVFTLFGEESPFIGAGEIVYQWNPPMSVQLLRPVEDDDTPLHEREHPVPPFQAHELVEHLRKAVHLLNTDSHDVRLPAQVRDRVYVSETDVATDRSLLPRKLTDVDLREIINTPGSRGHHFLEVTTPLEGAEYVATVLLHVSVRGRTLIISTAACVLAHTPRSFQRTAEFGQHGLIAVVWAAFRELATLPQQVQRSWRILHYLLALAKAAALPPDLTSTPIRNVLIGSRVSIREQPAQTWSKVQLEKTDILGRMKTIEQRLLRAAGDFLLTKGVDASEFNNRALKIINSGIFNFGDNNTISNNAVGDAAQVSAPAHPATGTDSPSDGGTT</sequence>
<keyword evidence="1" id="KW-0812">Transmembrane</keyword>
<protein>
    <submittedName>
        <fullName evidence="2">Uncharacterized protein</fullName>
    </submittedName>
</protein>
<feature type="transmembrane region" description="Helical" evidence="1">
    <location>
        <begin position="90"/>
        <end position="113"/>
    </location>
</feature>
<evidence type="ECO:0000313" key="3">
    <source>
        <dbReference type="Proteomes" id="UP000326178"/>
    </source>
</evidence>
<keyword evidence="1" id="KW-0472">Membrane</keyword>
<keyword evidence="1" id="KW-1133">Transmembrane helix</keyword>
<dbReference type="EMBL" id="CP023702">
    <property type="protein sequence ID" value="QEU71778.1"/>
    <property type="molecule type" value="Genomic_DNA"/>
</dbReference>
<dbReference type="KEGG" id="snk:CP967_07215"/>
<gene>
    <name evidence="2" type="ORF">CP967_07215</name>
</gene>
<evidence type="ECO:0000256" key="1">
    <source>
        <dbReference type="SAM" id="Phobius"/>
    </source>
</evidence>
<accession>A0A5J6F610</accession>
<feature type="transmembrane region" description="Helical" evidence="1">
    <location>
        <begin position="155"/>
        <end position="176"/>
    </location>
</feature>
<organism evidence="2 3">
    <name type="scientific">Streptomyces nitrosporeus</name>
    <dbReference type="NCBI Taxonomy" id="28894"/>
    <lineage>
        <taxon>Bacteria</taxon>
        <taxon>Bacillati</taxon>
        <taxon>Actinomycetota</taxon>
        <taxon>Actinomycetes</taxon>
        <taxon>Kitasatosporales</taxon>
        <taxon>Streptomycetaceae</taxon>
        <taxon>Streptomyces</taxon>
    </lineage>
</organism>
<feature type="transmembrane region" description="Helical" evidence="1">
    <location>
        <begin position="64"/>
        <end position="84"/>
    </location>
</feature>
<evidence type="ECO:0000313" key="2">
    <source>
        <dbReference type="EMBL" id="QEU71778.1"/>
    </source>
</evidence>
<proteinExistence type="predicted"/>
<dbReference type="AlphaFoldDB" id="A0A5J6F610"/>
<reference evidence="2 3" key="1">
    <citation type="submission" date="2017-09" db="EMBL/GenBank/DDBJ databases">
        <authorList>
            <person name="Lee N."/>
            <person name="Cho B.-K."/>
        </authorList>
    </citation>
    <scope>NUCLEOTIDE SEQUENCE [LARGE SCALE GENOMIC DNA]</scope>
    <source>
        <strain evidence="2 3">ATCC 12769</strain>
    </source>
</reference>
<dbReference type="Proteomes" id="UP000326178">
    <property type="component" value="Chromosome"/>
</dbReference>